<evidence type="ECO:0000259" key="8">
    <source>
        <dbReference type="PROSITE" id="PS50102"/>
    </source>
</evidence>
<dbReference type="GO" id="GO:0051028">
    <property type="term" value="P:mRNA transport"/>
    <property type="evidence" value="ECO:0007669"/>
    <property type="project" value="UniProtKB-KW"/>
</dbReference>
<dbReference type="InterPro" id="IPR004088">
    <property type="entry name" value="KH_dom_type_1"/>
</dbReference>
<keyword evidence="2" id="KW-0813">Transport</keyword>
<dbReference type="InterPro" id="IPR000504">
    <property type="entry name" value="RRM_dom"/>
</dbReference>
<dbReference type="Ensembl" id="ENSDLAT00005052078.2">
    <property type="protein sequence ID" value="ENSDLAP00005048851.2"/>
    <property type="gene ID" value="ENSDLAG00005020121.2"/>
</dbReference>
<dbReference type="GO" id="GO:0006417">
    <property type="term" value="P:regulation of translation"/>
    <property type="evidence" value="ECO:0007669"/>
    <property type="project" value="UniProtKB-KW"/>
</dbReference>
<dbReference type="PROSITE" id="PS50102">
    <property type="entry name" value="RRM"/>
    <property type="match status" value="1"/>
</dbReference>
<dbReference type="Proteomes" id="UP000694389">
    <property type="component" value="Unassembled WGS sequence"/>
</dbReference>
<sequence>MNKLYVGNLSPSVTVEDLKQLFGERKLPVADQVLLKSGYAFVDFPDQNSAIKAIETLSGKVELHGKVIEVDYSVPKKLRSRKIQIRNIPPHLQWEVSCLSVYVCVYVCVYVLNTDTETAVVNVTYATKEEAKVAIEKLTGHQFDDYSFKVSYIVDMDAAPPDQAPRSRRGARSSRDQDASQPGPSGEFGASRARQHDFPLRMLVPTQFVGAIIGKEGLTIKNVTKQTQSKVDIHRKENAGAAEKPITIHSTPEGCSSACRMILDIMQKEANETKTTEDIPLKILAHNSLVGRLIGKEGRNLKKIEEETGTKITISSLQDLTIYNPERTITVKGSLEACCKAEAEIMKKLREAYENDIAAINQQANLIPGLNLNALGIFSSGLPVLPPAAGPRGAVPPVAPAGYNPFLQQAQEQEVVYLFIPTQAVGALIGKKGQHIKQLAHFAGASIKIAPAENPDVTERMVIITGTPEAQFKAQGRIFGKLKEENFFTAKEEVKLETHIKVPSTAAGRVIGKGGKTVNELQNLTSAEVIVPRDQTPDENDEVFVKISGHFFASQVRKKQGLRENEQSANVCTVRMQPHSSEG</sequence>
<feature type="region of interest" description="Disordered" evidence="7">
    <location>
        <begin position="158"/>
        <end position="192"/>
    </location>
</feature>
<dbReference type="CDD" id="cd22491">
    <property type="entry name" value="KH-I_IGF2BP2_rpt1"/>
    <property type="match status" value="1"/>
</dbReference>
<proteinExistence type="inferred from homology"/>
<keyword evidence="5" id="KW-0810">Translation regulation</keyword>
<evidence type="ECO:0000313" key="10">
    <source>
        <dbReference type="Proteomes" id="UP000694389"/>
    </source>
</evidence>
<reference evidence="9" key="1">
    <citation type="submission" date="2025-08" db="UniProtKB">
        <authorList>
            <consortium name="Ensembl"/>
        </authorList>
    </citation>
    <scope>IDENTIFICATION</scope>
</reference>
<evidence type="ECO:0000256" key="2">
    <source>
        <dbReference type="ARBA" id="ARBA00022448"/>
    </source>
</evidence>
<evidence type="ECO:0000256" key="3">
    <source>
        <dbReference type="ARBA" id="ARBA00022737"/>
    </source>
</evidence>
<evidence type="ECO:0000256" key="7">
    <source>
        <dbReference type="SAM" id="MobiDB-lite"/>
    </source>
</evidence>
<evidence type="ECO:0000256" key="6">
    <source>
        <dbReference type="PROSITE-ProRule" id="PRU00176"/>
    </source>
</evidence>
<dbReference type="FunFam" id="3.30.1370.10:FF:000027">
    <property type="entry name" value="insulin-like growth factor 2 mRNA-binding protein 3 isoform X1"/>
    <property type="match status" value="1"/>
</dbReference>
<dbReference type="FunFam" id="3.30.1370.10:FF:000026">
    <property type="entry name" value="Insulin-like growth factor 2 mRNA-binding protein 3"/>
    <property type="match status" value="1"/>
</dbReference>
<dbReference type="Gene3D" id="3.30.310.210">
    <property type="match status" value="1"/>
</dbReference>
<keyword evidence="6" id="KW-0694">RNA-binding</keyword>
<dbReference type="Pfam" id="PF00013">
    <property type="entry name" value="KH_1"/>
    <property type="match status" value="4"/>
</dbReference>
<dbReference type="Gene3D" id="3.30.70.330">
    <property type="match status" value="2"/>
</dbReference>
<keyword evidence="3" id="KW-0677">Repeat</keyword>
<dbReference type="GeneTree" id="ENSGT00940000154913"/>
<evidence type="ECO:0000256" key="1">
    <source>
        <dbReference type="ARBA" id="ARBA00009094"/>
    </source>
</evidence>
<protein>
    <submittedName>
        <fullName evidence="9">Insulin-like growth factor 2 mRNA binding protein 2a</fullName>
    </submittedName>
</protein>
<evidence type="ECO:0000256" key="5">
    <source>
        <dbReference type="ARBA" id="ARBA00022845"/>
    </source>
</evidence>
<dbReference type="InterPro" id="IPR035979">
    <property type="entry name" value="RBD_domain_sf"/>
</dbReference>
<dbReference type="SMART" id="SM00322">
    <property type="entry name" value="KH"/>
    <property type="match status" value="4"/>
</dbReference>
<dbReference type="CDD" id="cd22497">
    <property type="entry name" value="KH-I_IGF2BP2_rpt3"/>
    <property type="match status" value="1"/>
</dbReference>
<dbReference type="GO" id="GO:0003723">
    <property type="term" value="F:RNA binding"/>
    <property type="evidence" value="ECO:0007669"/>
    <property type="project" value="UniProtKB-UniRule"/>
</dbReference>
<dbReference type="SUPFAM" id="SSF54791">
    <property type="entry name" value="Eukaryotic type KH-domain (KH-domain type I)"/>
    <property type="match status" value="4"/>
</dbReference>
<dbReference type="PANTHER" id="PTHR10288">
    <property type="entry name" value="KH DOMAIN CONTAINING RNA BINDING PROTEIN"/>
    <property type="match status" value="1"/>
</dbReference>
<gene>
    <name evidence="9" type="primary">igf2bp2a</name>
</gene>
<dbReference type="InterPro" id="IPR004087">
    <property type="entry name" value="KH_dom"/>
</dbReference>
<reference evidence="9" key="2">
    <citation type="submission" date="2025-09" db="UniProtKB">
        <authorList>
            <consortium name="Ensembl"/>
        </authorList>
    </citation>
    <scope>IDENTIFICATION</scope>
</reference>
<dbReference type="SUPFAM" id="SSF54928">
    <property type="entry name" value="RNA-binding domain, RBD"/>
    <property type="match status" value="1"/>
</dbReference>
<dbReference type="Gene3D" id="3.30.1370.10">
    <property type="entry name" value="K Homology domain, type 1"/>
    <property type="match status" value="2"/>
</dbReference>
<accession>A0A8C4HW67</accession>
<keyword evidence="4" id="KW-0509">mRNA transport</keyword>
<dbReference type="InterPro" id="IPR012677">
    <property type="entry name" value="Nucleotide-bd_a/b_plait_sf"/>
</dbReference>
<evidence type="ECO:0000313" key="9">
    <source>
        <dbReference type="Ensembl" id="ENSDLAP00005048851.2"/>
    </source>
</evidence>
<dbReference type="AlphaFoldDB" id="A0A8C4HW67"/>
<comment type="similarity">
    <text evidence="1">Belongs to the RRM IMP/VICKZ family.</text>
</comment>
<dbReference type="Pfam" id="PF00076">
    <property type="entry name" value="RRM_1"/>
    <property type="match status" value="1"/>
</dbReference>
<name>A0A8C4HW67_DICLA</name>
<evidence type="ECO:0000256" key="4">
    <source>
        <dbReference type="ARBA" id="ARBA00022816"/>
    </source>
</evidence>
<dbReference type="PROSITE" id="PS50084">
    <property type="entry name" value="KH_TYPE_1"/>
    <property type="match status" value="4"/>
</dbReference>
<feature type="domain" description="RRM" evidence="8">
    <location>
        <begin position="2"/>
        <end position="75"/>
    </location>
</feature>
<keyword evidence="10" id="KW-1185">Reference proteome</keyword>
<dbReference type="InterPro" id="IPR036612">
    <property type="entry name" value="KH_dom_type_1_sf"/>
</dbReference>
<dbReference type="SMART" id="SM00360">
    <property type="entry name" value="RRM"/>
    <property type="match status" value="2"/>
</dbReference>
<organism evidence="9 10">
    <name type="scientific">Dicentrarchus labrax</name>
    <name type="common">European seabass</name>
    <name type="synonym">Morone labrax</name>
    <dbReference type="NCBI Taxonomy" id="13489"/>
    <lineage>
        <taxon>Eukaryota</taxon>
        <taxon>Metazoa</taxon>
        <taxon>Chordata</taxon>
        <taxon>Craniata</taxon>
        <taxon>Vertebrata</taxon>
        <taxon>Euteleostomi</taxon>
        <taxon>Actinopterygii</taxon>
        <taxon>Neopterygii</taxon>
        <taxon>Teleostei</taxon>
        <taxon>Neoteleostei</taxon>
        <taxon>Acanthomorphata</taxon>
        <taxon>Eupercaria</taxon>
        <taxon>Moronidae</taxon>
        <taxon>Dicentrarchus</taxon>
    </lineage>
</organism>